<comment type="subcellular location">
    <subcellularLocation>
        <location evidence="1">Cell envelope</location>
    </subcellularLocation>
</comment>
<dbReference type="Proteomes" id="UP000469523">
    <property type="component" value="Unassembled WGS sequence"/>
</dbReference>
<dbReference type="SMART" id="SM00062">
    <property type="entry name" value="PBPb"/>
    <property type="match status" value="1"/>
</dbReference>
<dbReference type="SUPFAM" id="SSF53850">
    <property type="entry name" value="Periplasmic binding protein-like II"/>
    <property type="match status" value="1"/>
</dbReference>
<dbReference type="InterPro" id="IPR018313">
    <property type="entry name" value="SBP_3_CS"/>
</dbReference>
<dbReference type="EMBL" id="VUNQ01000004">
    <property type="protein sequence ID" value="MSU00458.1"/>
    <property type="molecule type" value="Genomic_DNA"/>
</dbReference>
<keyword evidence="3 5" id="KW-0732">Signal</keyword>
<evidence type="ECO:0000259" key="6">
    <source>
        <dbReference type="SMART" id="SM00062"/>
    </source>
</evidence>
<evidence type="ECO:0000256" key="3">
    <source>
        <dbReference type="ARBA" id="ARBA00022729"/>
    </source>
</evidence>
<dbReference type="Gene3D" id="3.40.190.10">
    <property type="entry name" value="Periplasmic binding protein-like II"/>
    <property type="match status" value="2"/>
</dbReference>
<dbReference type="PANTHER" id="PTHR35936">
    <property type="entry name" value="MEMBRANE-BOUND LYTIC MUREIN TRANSGLYCOSYLASE F"/>
    <property type="match status" value="1"/>
</dbReference>
<keyword evidence="8" id="KW-1185">Reference proteome</keyword>
<evidence type="ECO:0000256" key="5">
    <source>
        <dbReference type="SAM" id="SignalP"/>
    </source>
</evidence>
<dbReference type="AlphaFoldDB" id="A0A6N7XVX8"/>
<dbReference type="PANTHER" id="PTHR35936:SF19">
    <property type="entry name" value="AMINO-ACID-BINDING PROTEIN YXEM-RELATED"/>
    <property type="match status" value="1"/>
</dbReference>
<name>A0A6N7XVX8_9FIRM</name>
<dbReference type="RefSeq" id="WP_154438887.1">
    <property type="nucleotide sequence ID" value="NZ_JAHLPJ010000001.1"/>
</dbReference>
<evidence type="ECO:0000256" key="1">
    <source>
        <dbReference type="ARBA" id="ARBA00004196"/>
    </source>
</evidence>
<feature type="signal peptide" evidence="5">
    <location>
        <begin position="1"/>
        <end position="21"/>
    </location>
</feature>
<sequence>MKFKKTLISLLIFILGIGAVACGNKQDPADTSGQAEGKVKLVVGTSASYRPWAFQENDEVKGFEMDVWKEIAKRNDYELEFKLGQFSGLVGMLDAGEIDTVAHQMSITKEREEKYNFSEPYAYSYYDLFVAEDSDYKTKEDLRGQKVGCWLGGNGEATLRQINEEYDLGFDIVTFDGTSIEGELAIGRLAALWQGEIKTKTTIEENNLDIRQLNEKLVYEINAYPFRKDEAGEKFSKEVTEALKAMREDGALEELSIKWFNIDTTKSGE</sequence>
<dbReference type="Pfam" id="PF00497">
    <property type="entry name" value="SBP_bac_3"/>
    <property type="match status" value="1"/>
</dbReference>
<protein>
    <submittedName>
        <fullName evidence="7">Transporter substrate-binding domain-containing protein</fullName>
    </submittedName>
</protein>
<proteinExistence type="inferred from homology"/>
<evidence type="ECO:0000256" key="2">
    <source>
        <dbReference type="ARBA" id="ARBA00010333"/>
    </source>
</evidence>
<accession>A0A6N7XVX8</accession>
<evidence type="ECO:0000313" key="8">
    <source>
        <dbReference type="Proteomes" id="UP000469523"/>
    </source>
</evidence>
<comment type="caution">
    <text evidence="7">The sequence shown here is derived from an EMBL/GenBank/DDBJ whole genome shotgun (WGS) entry which is preliminary data.</text>
</comment>
<dbReference type="PROSITE" id="PS51257">
    <property type="entry name" value="PROKAR_LIPOPROTEIN"/>
    <property type="match status" value="1"/>
</dbReference>
<comment type="similarity">
    <text evidence="2 4">Belongs to the bacterial solute-binding protein 3 family.</text>
</comment>
<gene>
    <name evidence="7" type="ORF">FYJ83_03130</name>
</gene>
<feature type="domain" description="Solute-binding protein family 3/N-terminal" evidence="6">
    <location>
        <begin position="40"/>
        <end position="263"/>
    </location>
</feature>
<dbReference type="InterPro" id="IPR001638">
    <property type="entry name" value="Solute-binding_3/MltF_N"/>
</dbReference>
<evidence type="ECO:0000256" key="4">
    <source>
        <dbReference type="RuleBase" id="RU003744"/>
    </source>
</evidence>
<dbReference type="GO" id="GO:0030313">
    <property type="term" value="C:cell envelope"/>
    <property type="evidence" value="ECO:0007669"/>
    <property type="project" value="UniProtKB-SubCell"/>
</dbReference>
<dbReference type="PROSITE" id="PS01039">
    <property type="entry name" value="SBP_BACTERIAL_3"/>
    <property type="match status" value="1"/>
</dbReference>
<feature type="chain" id="PRO_5027077674" evidence="5">
    <location>
        <begin position="22"/>
        <end position="269"/>
    </location>
</feature>
<evidence type="ECO:0000313" key="7">
    <source>
        <dbReference type="EMBL" id="MSU00458.1"/>
    </source>
</evidence>
<organism evidence="7 8">
    <name type="scientific">Tissierella pigra</name>
    <dbReference type="NCBI Taxonomy" id="2607614"/>
    <lineage>
        <taxon>Bacteria</taxon>
        <taxon>Bacillati</taxon>
        <taxon>Bacillota</taxon>
        <taxon>Tissierellia</taxon>
        <taxon>Tissierellales</taxon>
        <taxon>Tissierellaceae</taxon>
        <taxon>Tissierella</taxon>
    </lineage>
</organism>
<reference evidence="7 8" key="1">
    <citation type="submission" date="2019-09" db="EMBL/GenBank/DDBJ databases">
        <title>In-depth cultivation of the pig gut microbiome towards novel bacterial diversity and tailored functional studies.</title>
        <authorList>
            <person name="Wylensek D."/>
            <person name="Hitch T.C.A."/>
            <person name="Clavel T."/>
        </authorList>
    </citation>
    <scope>NUCLEOTIDE SEQUENCE [LARGE SCALE GENOMIC DNA]</scope>
    <source>
        <strain evidence="7 8">WCA3-693-APC-4?</strain>
    </source>
</reference>